<dbReference type="EMBL" id="CAJVQC010016509">
    <property type="protein sequence ID" value="CAG8677140.1"/>
    <property type="molecule type" value="Genomic_DNA"/>
</dbReference>
<organism evidence="1 2">
    <name type="scientific">Racocetra persica</name>
    <dbReference type="NCBI Taxonomy" id="160502"/>
    <lineage>
        <taxon>Eukaryota</taxon>
        <taxon>Fungi</taxon>
        <taxon>Fungi incertae sedis</taxon>
        <taxon>Mucoromycota</taxon>
        <taxon>Glomeromycotina</taxon>
        <taxon>Glomeromycetes</taxon>
        <taxon>Diversisporales</taxon>
        <taxon>Gigasporaceae</taxon>
        <taxon>Racocetra</taxon>
    </lineage>
</organism>
<proteinExistence type="predicted"/>
<accession>A0ACA9NU19</accession>
<reference evidence="1" key="1">
    <citation type="submission" date="2021-06" db="EMBL/GenBank/DDBJ databases">
        <authorList>
            <person name="Kallberg Y."/>
            <person name="Tangrot J."/>
            <person name="Rosling A."/>
        </authorList>
    </citation>
    <scope>NUCLEOTIDE SEQUENCE</scope>
    <source>
        <strain evidence="1">MA461A</strain>
    </source>
</reference>
<comment type="caution">
    <text evidence="1">The sequence shown here is derived from an EMBL/GenBank/DDBJ whole genome shotgun (WGS) entry which is preliminary data.</text>
</comment>
<gene>
    <name evidence="1" type="ORF">RPERSI_LOCUS8941</name>
</gene>
<protein>
    <submittedName>
        <fullName evidence="1">30645_t:CDS:1</fullName>
    </submittedName>
</protein>
<keyword evidence="2" id="KW-1185">Reference proteome</keyword>
<sequence length="123" mass="14130">MGNNIHEAVREEIIIHEADEKNMQLNAKYTKIVFAQQSSSETSNTINSILLAFLSGLVGSILLKRVFLTNTRTDRTSSIDYFLSSQEVKDRIIEMFAFEAHDYSHEFILKDVNKHLPLNSRQI</sequence>
<evidence type="ECO:0000313" key="2">
    <source>
        <dbReference type="Proteomes" id="UP000789920"/>
    </source>
</evidence>
<name>A0ACA9NU19_9GLOM</name>
<evidence type="ECO:0000313" key="1">
    <source>
        <dbReference type="EMBL" id="CAG8677140.1"/>
    </source>
</evidence>
<dbReference type="Proteomes" id="UP000789920">
    <property type="component" value="Unassembled WGS sequence"/>
</dbReference>